<proteinExistence type="inferred from homology"/>
<dbReference type="Gene3D" id="2.40.50.140">
    <property type="entry name" value="Nucleic acid-binding proteins"/>
    <property type="match status" value="1"/>
</dbReference>
<dbReference type="GO" id="GO:0019843">
    <property type="term" value="F:rRNA binding"/>
    <property type="evidence" value="ECO:0007669"/>
    <property type="project" value="UniProtKB-UniRule"/>
</dbReference>
<keyword evidence="4 6" id="KW-0689">Ribosomal protein</keyword>
<dbReference type="GO" id="GO:0022627">
    <property type="term" value="C:cytosolic small ribosomal subunit"/>
    <property type="evidence" value="ECO:0007669"/>
    <property type="project" value="UniProtKB-UniRule"/>
</dbReference>
<organism evidence="7">
    <name type="scientific">Prochlorococcus marinus str. P0902-H212</name>
    <dbReference type="NCBI Taxonomy" id="1620696"/>
    <lineage>
        <taxon>Bacteria</taxon>
        <taxon>Bacillati</taxon>
        <taxon>Cyanobacteriota</taxon>
        <taxon>Cyanophyceae</taxon>
        <taxon>Synechococcales</taxon>
        <taxon>Prochlorococcaceae</taxon>
        <taxon>Prochlorococcus</taxon>
    </lineage>
</organism>
<dbReference type="GO" id="GO:0003735">
    <property type="term" value="F:structural constituent of ribosome"/>
    <property type="evidence" value="ECO:0007669"/>
    <property type="project" value="UniProtKB-UniRule"/>
</dbReference>
<evidence type="ECO:0000256" key="2">
    <source>
        <dbReference type="ARBA" id="ARBA00022730"/>
    </source>
</evidence>
<dbReference type="InterPro" id="IPR012340">
    <property type="entry name" value="NA-bd_OB-fold"/>
</dbReference>
<keyword evidence="3 6" id="KW-0694">RNA-binding</keyword>
<gene>
    <name evidence="6" type="primary">rpsQ</name>
    <name evidence="6" type="synonym">rps17</name>
    <name evidence="7" type="ORF">FA02_0549</name>
</gene>
<evidence type="ECO:0000256" key="3">
    <source>
        <dbReference type="ARBA" id="ARBA00022884"/>
    </source>
</evidence>
<dbReference type="CDD" id="cd00364">
    <property type="entry name" value="Ribosomal_uS17"/>
    <property type="match status" value="1"/>
</dbReference>
<protein>
    <recommendedName>
        <fullName evidence="6">Small ribosomal subunit protein uS17</fullName>
    </recommendedName>
</protein>
<dbReference type="PANTHER" id="PTHR10744">
    <property type="entry name" value="40S RIBOSOMAL PROTEIN S11 FAMILY MEMBER"/>
    <property type="match status" value="1"/>
</dbReference>
<accession>A0A0D5A2R3</accession>
<dbReference type="NCBIfam" id="TIGR03635">
    <property type="entry name" value="uS17_bact"/>
    <property type="match status" value="1"/>
</dbReference>
<evidence type="ECO:0000256" key="1">
    <source>
        <dbReference type="ARBA" id="ARBA00010254"/>
    </source>
</evidence>
<comment type="function">
    <text evidence="6">One of the primary rRNA binding proteins, it binds specifically to the 5'-end of 16S ribosomal RNA.</text>
</comment>
<evidence type="ECO:0000256" key="4">
    <source>
        <dbReference type="ARBA" id="ARBA00022980"/>
    </source>
</evidence>
<dbReference type="InterPro" id="IPR000266">
    <property type="entry name" value="Ribosomal_uS17"/>
</dbReference>
<dbReference type="HAMAP" id="MF_01345_B">
    <property type="entry name" value="Ribosomal_uS17_B"/>
    <property type="match status" value="1"/>
</dbReference>
<comment type="subunit">
    <text evidence="6">Part of the 30S ribosomal subunit.</text>
</comment>
<keyword evidence="5 6" id="KW-0687">Ribonucleoprotein</keyword>
<keyword evidence="2 6" id="KW-0699">rRNA-binding</keyword>
<reference evidence="7" key="1">
    <citation type="submission" date="2014-06" db="EMBL/GenBank/DDBJ databases">
        <authorList>
            <person name="Berube P.M."/>
        </authorList>
    </citation>
    <scope>NUCLEOTIDE SEQUENCE</scope>
    <source>
        <strain evidence="7">P0902-H212</strain>
    </source>
</reference>
<dbReference type="SUPFAM" id="SSF50249">
    <property type="entry name" value="Nucleic acid-binding proteins"/>
    <property type="match status" value="1"/>
</dbReference>
<dbReference type="PRINTS" id="PR00973">
    <property type="entry name" value="RIBOSOMALS17"/>
</dbReference>
<dbReference type="NCBIfam" id="NF004123">
    <property type="entry name" value="PRK05610.1"/>
    <property type="match status" value="1"/>
</dbReference>
<dbReference type="PANTHER" id="PTHR10744:SF1">
    <property type="entry name" value="SMALL RIBOSOMAL SUBUNIT PROTEIN US17M"/>
    <property type="match status" value="1"/>
</dbReference>
<dbReference type="Pfam" id="PF00366">
    <property type="entry name" value="Ribosomal_S17"/>
    <property type="match status" value="1"/>
</dbReference>
<evidence type="ECO:0000313" key="7">
    <source>
        <dbReference type="EMBL" id="AJW30812.1"/>
    </source>
</evidence>
<evidence type="ECO:0000256" key="5">
    <source>
        <dbReference type="ARBA" id="ARBA00023274"/>
    </source>
</evidence>
<dbReference type="AlphaFoldDB" id="A0A0D5A2R3"/>
<sequence>MAIKEMVGTVVSDKMQKTVVVAVENRFPHPIYQKIISRTTRYKAHDAENHCKVGDRVRIKESPPISAHKRWTVTDVLVKGMKSKEAAK</sequence>
<dbReference type="EMBL" id="KJ947870">
    <property type="protein sequence ID" value="AJW30812.1"/>
    <property type="molecule type" value="Genomic_DNA"/>
</dbReference>
<name>A0A0D5A2R3_PROMR</name>
<evidence type="ECO:0000256" key="6">
    <source>
        <dbReference type="HAMAP-Rule" id="MF_01345"/>
    </source>
</evidence>
<comment type="similarity">
    <text evidence="1 6">Belongs to the universal ribosomal protein uS17 family.</text>
</comment>
<dbReference type="GO" id="GO:0006412">
    <property type="term" value="P:translation"/>
    <property type="evidence" value="ECO:0007669"/>
    <property type="project" value="UniProtKB-UniRule"/>
</dbReference>
<dbReference type="InterPro" id="IPR019984">
    <property type="entry name" value="Ribosomal_uS17_bact/chlr"/>
</dbReference>